<dbReference type="EMBL" id="BLKX01000002">
    <property type="protein sequence ID" value="GFG83048.1"/>
    <property type="molecule type" value="Genomic_DNA"/>
</dbReference>
<name>A0ABQ1CF04_9MYCO</name>
<comment type="caution">
    <text evidence="2">The sequence shown here is derived from an EMBL/GenBank/DDBJ whole genome shotgun (WGS) entry which is preliminary data.</text>
</comment>
<protein>
    <submittedName>
        <fullName evidence="2">Uncharacterized protein</fullName>
    </submittedName>
</protein>
<reference evidence="2 3" key="1">
    <citation type="journal article" date="2019" name="Emerg. Microbes Infect.">
        <title>Comprehensive subspecies identification of 175 nontuberculous mycobacteria species based on 7547 genomic profiles.</title>
        <authorList>
            <person name="Matsumoto Y."/>
            <person name="Kinjo T."/>
            <person name="Motooka D."/>
            <person name="Nabeya D."/>
            <person name="Jung N."/>
            <person name="Uechi K."/>
            <person name="Horii T."/>
            <person name="Iida T."/>
            <person name="Fujita J."/>
            <person name="Nakamura S."/>
        </authorList>
    </citation>
    <scope>NUCLEOTIDE SEQUENCE [LARGE SCALE GENOMIC DNA]</scope>
    <source>
        <strain evidence="2 3">JCM 18565</strain>
    </source>
</reference>
<gene>
    <name evidence="2" type="ORF">MPRG_63240</name>
</gene>
<keyword evidence="1" id="KW-1133">Transmembrane helix</keyword>
<keyword evidence="3" id="KW-1185">Reference proteome</keyword>
<evidence type="ECO:0000313" key="3">
    <source>
        <dbReference type="Proteomes" id="UP000465240"/>
    </source>
</evidence>
<keyword evidence="1" id="KW-0812">Transmembrane</keyword>
<sequence>MAIASWAHICAYWASVAAIAGVFCPKMFVTIRLINKLRLATITGGGTVCANAASNAAAAARAWSAACSAAVAVVVIHITYGAAADAIQVAAGPYQDKAVSRAITAA</sequence>
<geneLocation type="plasmid" evidence="2">
    <name>pJCM18565</name>
</geneLocation>
<evidence type="ECO:0000313" key="2">
    <source>
        <dbReference type="EMBL" id="GFG83048.1"/>
    </source>
</evidence>
<keyword evidence="2" id="KW-0614">Plasmid</keyword>
<dbReference type="Proteomes" id="UP000465240">
    <property type="component" value="Unassembled WGS sequence"/>
</dbReference>
<organism evidence="2 3">
    <name type="scientific">Mycobacterium paragordonae</name>
    <dbReference type="NCBI Taxonomy" id="1389713"/>
    <lineage>
        <taxon>Bacteria</taxon>
        <taxon>Bacillati</taxon>
        <taxon>Actinomycetota</taxon>
        <taxon>Actinomycetes</taxon>
        <taxon>Mycobacteriales</taxon>
        <taxon>Mycobacteriaceae</taxon>
        <taxon>Mycobacterium</taxon>
    </lineage>
</organism>
<evidence type="ECO:0000256" key="1">
    <source>
        <dbReference type="SAM" id="Phobius"/>
    </source>
</evidence>
<accession>A0ABQ1CF04</accession>
<feature type="transmembrane region" description="Helical" evidence="1">
    <location>
        <begin position="6"/>
        <end position="29"/>
    </location>
</feature>
<proteinExistence type="predicted"/>
<keyword evidence="1" id="KW-0472">Membrane</keyword>